<keyword evidence="5 6" id="KW-0472">Membrane</keyword>
<dbReference type="GO" id="GO:0009252">
    <property type="term" value="P:peptidoglycan biosynthetic process"/>
    <property type="evidence" value="ECO:0007669"/>
    <property type="project" value="UniProtKB-KW"/>
</dbReference>
<name>A0AA48IGS9_9FIRM</name>
<feature type="transmembrane region" description="Helical" evidence="6">
    <location>
        <begin position="418"/>
        <end position="439"/>
    </location>
</feature>
<keyword evidence="2" id="KW-1003">Cell membrane</keyword>
<sequence length="590" mass="64729">MHKEEVVQIRKQNSFALGAVIITAGMFAVKIFGAFFKIPLMSILGGEGSAYFLGAYNFYNPIYALSTAGLPIAVSRLVSKNVALGRFKDVRRLHKVVSPIFIIMGTLGFVTIILGSFFYVNIAKSSGSLYSVLMLAPTLFFSCLISTYRGYYEGLRQMVPTAISEVIESIGKLIFGLSFTYLLNLYAICEYQRNKTIFGLFFETLESAKSFLLPYSSSAALLGVAVSAFAGYVYMFLRHKLVGDGITTKEILSSPEPHSHKSLLKSLLRLSIPIALGAIIMNISGVIDSVLIQRQLAQTVKINLPRLIKTYKGLIPNNIISRGVLHNFFFGCFGYTSTIVMFLPTVAQGISISALPTVTASWSKKLINDVLRKIQTIIKLTSIVSLPMGFGLSALSLPIIDLIYNFSGSNAHITEIKIAAKIMNISGIGAVFISLCTPLCSILQAIGRPDLPVKILSAGMIIKIILNYTLVSIPEINIQGAVIGTLVCYVFMFICLMYKLQKIINIKINIISVFLKPLIASVGCYLSANLSYAVLANVLNLNGKLATLISIFFSAVFYFFILLILKTLTRDDIGFLPKIKVINKLIDKFN</sequence>
<feature type="transmembrane region" description="Helical" evidence="6">
    <location>
        <begin position="383"/>
        <end position="406"/>
    </location>
</feature>
<dbReference type="PANTHER" id="PTHR30250:SF21">
    <property type="entry name" value="LIPID II FLIPPASE MURJ"/>
    <property type="match status" value="1"/>
</dbReference>
<evidence type="ECO:0000256" key="2">
    <source>
        <dbReference type="ARBA" id="ARBA00022475"/>
    </source>
</evidence>
<dbReference type="InterPro" id="IPR024923">
    <property type="entry name" value="PG_synth_SpoVB"/>
</dbReference>
<feature type="transmembrane region" description="Helical" evidence="6">
    <location>
        <begin position="15"/>
        <end position="38"/>
    </location>
</feature>
<feature type="transmembrane region" description="Helical" evidence="6">
    <location>
        <begin position="267"/>
        <end position="287"/>
    </location>
</feature>
<feature type="transmembrane region" description="Helical" evidence="6">
    <location>
        <begin position="215"/>
        <end position="237"/>
    </location>
</feature>
<dbReference type="InterPro" id="IPR002797">
    <property type="entry name" value="Polysacc_synth"/>
</dbReference>
<evidence type="ECO:0000256" key="5">
    <source>
        <dbReference type="ARBA" id="ARBA00023136"/>
    </source>
</evidence>
<protein>
    <submittedName>
        <fullName evidence="7">Polysaccharide biosynthesis C-terminal domain-containing protein</fullName>
    </submittedName>
</protein>
<evidence type="ECO:0000256" key="4">
    <source>
        <dbReference type="ARBA" id="ARBA00022989"/>
    </source>
</evidence>
<dbReference type="PIRSF" id="PIRSF038958">
    <property type="entry name" value="PG_synth_SpoVB"/>
    <property type="match status" value="1"/>
</dbReference>
<comment type="subcellular location">
    <subcellularLocation>
        <location evidence="1">Cell membrane</location>
        <topology evidence="1">Multi-pass membrane protein</topology>
    </subcellularLocation>
</comment>
<dbReference type="InterPro" id="IPR002528">
    <property type="entry name" value="MATE_fam"/>
</dbReference>
<feature type="transmembrane region" description="Helical" evidence="6">
    <location>
        <begin position="169"/>
        <end position="188"/>
    </location>
</feature>
<reference evidence="7" key="1">
    <citation type="journal article" date="2023" name="ISME J.">
        <title>Emergence of putative energy parasites within Clostridia revealed by genome analysis of a novel endosymbiotic clade.</title>
        <authorList>
            <person name="Takahashi K."/>
            <person name="Kuwahara H."/>
            <person name="Horikawa Y."/>
            <person name="Izawa K."/>
            <person name="Kato D."/>
            <person name="Inagaki T."/>
            <person name="Yuki M."/>
            <person name="Ohkuma M."/>
            <person name="Hongoh Y."/>
        </authorList>
    </citation>
    <scope>NUCLEOTIDE SEQUENCE</scope>
    <source>
        <strain evidence="7">CfP3-15</strain>
    </source>
</reference>
<feature type="transmembrane region" description="Helical" evidence="6">
    <location>
        <begin position="128"/>
        <end position="148"/>
    </location>
</feature>
<feature type="transmembrane region" description="Helical" evidence="6">
    <location>
        <begin position="476"/>
        <end position="498"/>
    </location>
</feature>
<dbReference type="GO" id="GO:0008360">
    <property type="term" value="P:regulation of cell shape"/>
    <property type="evidence" value="ECO:0007669"/>
    <property type="project" value="UniProtKB-KW"/>
</dbReference>
<dbReference type="PANTHER" id="PTHR30250">
    <property type="entry name" value="PST FAMILY PREDICTED COLANIC ACID TRANSPORTER"/>
    <property type="match status" value="1"/>
</dbReference>
<proteinExistence type="predicted"/>
<feature type="transmembrane region" description="Helical" evidence="6">
    <location>
        <begin position="518"/>
        <end position="539"/>
    </location>
</feature>
<dbReference type="Proteomes" id="UP001337580">
    <property type="component" value="Chromosome"/>
</dbReference>
<dbReference type="KEGG" id="ips:CfP315_0273"/>
<feature type="transmembrane region" description="Helical" evidence="6">
    <location>
        <begin position="100"/>
        <end position="122"/>
    </location>
</feature>
<evidence type="ECO:0000256" key="3">
    <source>
        <dbReference type="ARBA" id="ARBA00022692"/>
    </source>
</evidence>
<feature type="transmembrane region" description="Helical" evidence="6">
    <location>
        <begin position="339"/>
        <end position="362"/>
    </location>
</feature>
<dbReference type="Pfam" id="PF01943">
    <property type="entry name" value="Polysacc_synt"/>
    <property type="match status" value="1"/>
</dbReference>
<evidence type="ECO:0000313" key="7">
    <source>
        <dbReference type="EMBL" id="BED91750.1"/>
    </source>
</evidence>
<evidence type="ECO:0000256" key="6">
    <source>
        <dbReference type="SAM" id="Phobius"/>
    </source>
</evidence>
<gene>
    <name evidence="7" type="ORF">CfP315_0273</name>
</gene>
<accession>A0AA48IGS9</accession>
<dbReference type="EMBL" id="AP027924">
    <property type="protein sequence ID" value="BED91750.1"/>
    <property type="molecule type" value="Genomic_DNA"/>
</dbReference>
<evidence type="ECO:0000256" key="1">
    <source>
        <dbReference type="ARBA" id="ARBA00004651"/>
    </source>
</evidence>
<keyword evidence="3 6" id="KW-0812">Transmembrane</keyword>
<keyword evidence="4 6" id="KW-1133">Transmembrane helix</keyword>
<dbReference type="GO" id="GO:0005886">
    <property type="term" value="C:plasma membrane"/>
    <property type="evidence" value="ECO:0007669"/>
    <property type="project" value="UniProtKB-SubCell"/>
</dbReference>
<dbReference type="InterPro" id="IPR050833">
    <property type="entry name" value="Poly_Biosynth_Transport"/>
</dbReference>
<dbReference type="AlphaFoldDB" id="A0AA48IGS9"/>
<organism evidence="7">
    <name type="scientific">Candidatus Improbicoccus pseudotrichonymphae</name>
    <dbReference type="NCBI Taxonomy" id="3033792"/>
    <lineage>
        <taxon>Bacteria</taxon>
        <taxon>Bacillati</taxon>
        <taxon>Bacillota</taxon>
        <taxon>Clostridia</taxon>
        <taxon>Candidatus Improbicoccus</taxon>
    </lineage>
</organism>
<feature type="transmembrane region" description="Helical" evidence="6">
    <location>
        <begin position="545"/>
        <end position="565"/>
    </location>
</feature>
<dbReference type="Pfam" id="PF01554">
    <property type="entry name" value="MatE"/>
    <property type="match status" value="1"/>
</dbReference>